<protein>
    <recommendedName>
        <fullName evidence="2">sulfiredoxin</fullName>
        <ecNumber evidence="2">1.8.98.2</ecNumber>
    </recommendedName>
</protein>
<dbReference type="InterPro" id="IPR003115">
    <property type="entry name" value="ParB_N"/>
</dbReference>
<dbReference type="PANTHER" id="PTHR21348:SF2">
    <property type="entry name" value="SULFIREDOXIN-1"/>
    <property type="match status" value="1"/>
</dbReference>
<gene>
    <name evidence="11" type="ORF">COHA_004377</name>
</gene>
<feature type="region of interest" description="Disordered" evidence="9">
    <location>
        <begin position="1"/>
        <end position="25"/>
    </location>
</feature>
<evidence type="ECO:0000256" key="9">
    <source>
        <dbReference type="SAM" id="MobiDB-lite"/>
    </source>
</evidence>
<reference evidence="11" key="1">
    <citation type="submission" date="2020-11" db="EMBL/GenBank/DDBJ databases">
        <title>Chlorella ohadii genome sequencing and assembly.</title>
        <authorList>
            <person name="Murik O."/>
            <person name="Treves H."/>
            <person name="Kedem I."/>
            <person name="Shotland Y."/>
            <person name="Kaplan A."/>
        </authorList>
    </citation>
    <scope>NUCLEOTIDE SEQUENCE</scope>
    <source>
        <strain evidence="11">1</strain>
    </source>
</reference>
<comment type="catalytic activity">
    <reaction evidence="8">
        <text>S-hydroxy-S-oxy-L-cysteinyl-[peroxiredoxin] + [protein]-dithiol + ATP = S-hydroxy-L-cysteinyl-[peroxiredoxin] + [protein]-disulfide + ADP + phosphate</text>
        <dbReference type="Rhea" id="RHEA:17545"/>
        <dbReference type="Rhea" id="RHEA-COMP:10593"/>
        <dbReference type="Rhea" id="RHEA-COMP:10594"/>
        <dbReference type="Rhea" id="RHEA-COMP:13681"/>
        <dbReference type="Rhea" id="RHEA-COMP:17976"/>
        <dbReference type="ChEBI" id="CHEBI:29950"/>
        <dbReference type="ChEBI" id="CHEBI:30616"/>
        <dbReference type="ChEBI" id="CHEBI:43474"/>
        <dbReference type="ChEBI" id="CHEBI:50058"/>
        <dbReference type="ChEBI" id="CHEBI:61973"/>
        <dbReference type="ChEBI" id="CHEBI:61974"/>
        <dbReference type="ChEBI" id="CHEBI:456216"/>
        <dbReference type="EC" id="1.8.98.2"/>
    </reaction>
</comment>
<evidence type="ECO:0000256" key="5">
    <source>
        <dbReference type="ARBA" id="ARBA00022862"/>
    </source>
</evidence>
<dbReference type="Proteomes" id="UP001205105">
    <property type="component" value="Unassembled WGS sequence"/>
</dbReference>
<feature type="compositionally biased region" description="Polar residues" evidence="9">
    <location>
        <begin position="1"/>
        <end position="13"/>
    </location>
</feature>
<evidence type="ECO:0000256" key="3">
    <source>
        <dbReference type="ARBA" id="ARBA00022741"/>
    </source>
</evidence>
<comment type="similarity">
    <text evidence="1">Belongs to the sulfiredoxin family.</text>
</comment>
<keyword evidence="6" id="KW-0560">Oxidoreductase</keyword>
<keyword evidence="3" id="KW-0547">Nucleotide-binding</keyword>
<name>A0AAD5H5P9_9CHLO</name>
<dbReference type="InterPro" id="IPR016692">
    <property type="entry name" value="Sulfiredoxin"/>
</dbReference>
<sequence>MAWSFGTQVQGRLSPSGRPLKRPASRECLAPHVKHPAVAAAVPPGGSSEAVAAAAAAAASPAADVNVAAVAAKHGWDLQQRNDYSNDRQEPIDVLEVDGKIYGFSGCHRFEAHVRLGREQILCRVRKATPQVLKFHMM</sequence>
<dbReference type="GO" id="GO:0034599">
    <property type="term" value="P:cellular response to oxidative stress"/>
    <property type="evidence" value="ECO:0007669"/>
    <property type="project" value="TreeGrafter"/>
</dbReference>
<dbReference type="Gene3D" id="3.90.1530.10">
    <property type="entry name" value="Conserved hypothetical protein from pyrococcus furiosus pfu- 392566-001, ParB domain"/>
    <property type="match status" value="1"/>
</dbReference>
<evidence type="ECO:0000313" key="12">
    <source>
        <dbReference type="Proteomes" id="UP001205105"/>
    </source>
</evidence>
<keyword evidence="4" id="KW-0067">ATP-binding</keyword>
<dbReference type="InterPro" id="IPR036086">
    <property type="entry name" value="ParB/Sulfiredoxin_sf"/>
</dbReference>
<evidence type="ECO:0000259" key="10">
    <source>
        <dbReference type="Pfam" id="PF02195"/>
    </source>
</evidence>
<evidence type="ECO:0000256" key="1">
    <source>
        <dbReference type="ARBA" id="ARBA00009609"/>
    </source>
</evidence>
<comment type="caution">
    <text evidence="11">The sequence shown here is derived from an EMBL/GenBank/DDBJ whole genome shotgun (WGS) entry which is preliminary data.</text>
</comment>
<keyword evidence="5" id="KW-0049">Antioxidant</keyword>
<dbReference type="SUPFAM" id="SSF110849">
    <property type="entry name" value="ParB/Sulfiredoxin"/>
    <property type="match status" value="1"/>
</dbReference>
<evidence type="ECO:0000256" key="7">
    <source>
        <dbReference type="ARBA" id="ARBA00023157"/>
    </source>
</evidence>
<proteinExistence type="inferred from homology"/>
<accession>A0AAD5H5P9</accession>
<dbReference type="GO" id="GO:0032542">
    <property type="term" value="F:sulfiredoxin activity"/>
    <property type="evidence" value="ECO:0007669"/>
    <property type="project" value="InterPro"/>
</dbReference>
<organism evidence="11 12">
    <name type="scientific">Chlorella ohadii</name>
    <dbReference type="NCBI Taxonomy" id="2649997"/>
    <lineage>
        <taxon>Eukaryota</taxon>
        <taxon>Viridiplantae</taxon>
        <taxon>Chlorophyta</taxon>
        <taxon>core chlorophytes</taxon>
        <taxon>Trebouxiophyceae</taxon>
        <taxon>Chlorellales</taxon>
        <taxon>Chlorellaceae</taxon>
        <taxon>Chlorella clade</taxon>
        <taxon>Chlorella</taxon>
    </lineage>
</organism>
<evidence type="ECO:0000256" key="2">
    <source>
        <dbReference type="ARBA" id="ARBA00013055"/>
    </source>
</evidence>
<dbReference type="GO" id="GO:0005737">
    <property type="term" value="C:cytoplasm"/>
    <property type="evidence" value="ECO:0007669"/>
    <property type="project" value="TreeGrafter"/>
</dbReference>
<evidence type="ECO:0000256" key="8">
    <source>
        <dbReference type="ARBA" id="ARBA00047514"/>
    </source>
</evidence>
<evidence type="ECO:0000256" key="4">
    <source>
        <dbReference type="ARBA" id="ARBA00022840"/>
    </source>
</evidence>
<dbReference type="AlphaFoldDB" id="A0AAD5H5P9"/>
<dbReference type="EC" id="1.8.98.2" evidence="2"/>
<keyword evidence="12" id="KW-1185">Reference proteome</keyword>
<evidence type="ECO:0000256" key="6">
    <source>
        <dbReference type="ARBA" id="ARBA00023002"/>
    </source>
</evidence>
<dbReference type="EMBL" id="JADXDR010000058">
    <property type="protein sequence ID" value="KAI7841848.1"/>
    <property type="molecule type" value="Genomic_DNA"/>
</dbReference>
<keyword evidence="7" id="KW-1015">Disulfide bond</keyword>
<dbReference type="Pfam" id="PF02195">
    <property type="entry name" value="ParB_N"/>
    <property type="match status" value="1"/>
</dbReference>
<feature type="domain" description="ParB-like N-terminal" evidence="10">
    <location>
        <begin position="87"/>
        <end position="132"/>
    </location>
</feature>
<evidence type="ECO:0000313" key="11">
    <source>
        <dbReference type="EMBL" id="KAI7841848.1"/>
    </source>
</evidence>
<dbReference type="PANTHER" id="PTHR21348">
    <property type="match status" value="1"/>
</dbReference>